<dbReference type="PATRIC" id="fig|29491.14.peg.4441"/>
<dbReference type="EMBL" id="KP861348">
    <property type="protein sequence ID" value="AKD43430.1"/>
    <property type="molecule type" value="Genomic_DNA"/>
</dbReference>
<accession>A0A0F6QDU0</accession>
<dbReference type="InterPro" id="IPR010995">
    <property type="entry name" value="DNA_repair_Rad51/TF_NusA_a-hlx"/>
</dbReference>
<dbReference type="SUPFAM" id="SSF47794">
    <property type="entry name" value="Rad51 N-terminal domain-like"/>
    <property type="match status" value="1"/>
</dbReference>
<protein>
    <submittedName>
        <fullName evidence="2">Uncharacterized protein</fullName>
    </submittedName>
</protein>
<organism evidence="2">
    <name type="scientific">Aeromonas salmonicida subsp. salmonicida</name>
    <dbReference type="NCBI Taxonomy" id="29491"/>
    <lineage>
        <taxon>Bacteria</taxon>
        <taxon>Pseudomonadati</taxon>
        <taxon>Pseudomonadota</taxon>
        <taxon>Gammaproteobacteria</taxon>
        <taxon>Aeromonadales</taxon>
        <taxon>Aeromonadaceae</taxon>
        <taxon>Aeromonas</taxon>
    </lineage>
</organism>
<keyword evidence="1" id="KW-0175">Coiled coil</keyword>
<reference evidence="2" key="1">
    <citation type="submission" date="2015-02" db="EMBL/GenBank/DDBJ databases">
        <title>AsaGEI2b: a new variant of a genomic island revealed by the draft genome sequence of the Aeromonas salmonicida subsp. salmonicida JF3224 strain isolated from a wild fish in Switzerland.</title>
        <authorList>
            <person name="Emond-Rheault J.-G."/>
            <person name="Vincent A.T."/>
            <person name="Trudel M.V."/>
            <person name="Frey J."/>
            <person name="Frenette M."/>
            <person name="Charette S.J."/>
        </authorList>
    </citation>
    <scope>NUCLEOTIDE SEQUENCE</scope>
    <source>
        <strain evidence="2">JF3224</strain>
    </source>
</reference>
<feature type="coiled-coil region" evidence="1">
    <location>
        <begin position="58"/>
        <end position="148"/>
    </location>
</feature>
<evidence type="ECO:0000313" key="2">
    <source>
        <dbReference type="EMBL" id="AKD43430.1"/>
    </source>
</evidence>
<dbReference type="AlphaFoldDB" id="A0A0F6QDU0"/>
<name>A0A0F6QDU0_AERSS</name>
<sequence length="409" mass="45109">MTTLNPSEATSLALNTITSQIRLLADMPAEHCKQAVAGLEPIVTANLTMISEAANAHIDEFNDLIGELEARDRELEGQTNLVSELRQQVASTEQRIAAAQEETIAKLEVAEAAVYAATRKADGAQASLNAANIQLRELERRIKAYKEMDPEGLKRKVTEQRKKLEERLAAIAAGKNEISGYRRDNTKLSASVTELTAIISQQQADLDARQQIINDMALFKDVSLLWGKHLRKHYTDEKGVRWNIYVVEGGIKSDKSYLLNDLDWKLHAMRSDATGCTVMLSEWLSPAFPGAVAQDIPMEAIRDIHSFMLDALAITHPQLQPRAEWAQTVHISEIGLNAKVQGLLEGAGITDLWKLMVNQSDKLLAIKGIGIKLADQIISAGHAAVRQWEQDRADVIEGEQPAIESKEAA</sequence>
<evidence type="ECO:0000256" key="1">
    <source>
        <dbReference type="SAM" id="Coils"/>
    </source>
</evidence>
<dbReference type="RefSeq" id="WP_044303436.1">
    <property type="nucleotide sequence ID" value="NZ_JXTA01000008.1"/>
</dbReference>
<dbReference type="GO" id="GO:0000166">
    <property type="term" value="F:nucleotide binding"/>
    <property type="evidence" value="ECO:0007669"/>
    <property type="project" value="InterPro"/>
</dbReference>
<proteinExistence type="predicted"/>